<dbReference type="Proteomes" id="UP000054018">
    <property type="component" value="Unassembled WGS sequence"/>
</dbReference>
<feature type="region of interest" description="Disordered" evidence="1">
    <location>
        <begin position="1"/>
        <end position="21"/>
    </location>
</feature>
<gene>
    <name evidence="2" type="ORF">PISMIDRAFT_512379</name>
</gene>
<reference evidence="3" key="2">
    <citation type="submission" date="2015-01" db="EMBL/GenBank/DDBJ databases">
        <title>Evolutionary Origins and Diversification of the Mycorrhizal Mutualists.</title>
        <authorList>
            <consortium name="DOE Joint Genome Institute"/>
            <consortium name="Mycorrhizal Genomics Consortium"/>
            <person name="Kohler A."/>
            <person name="Kuo A."/>
            <person name="Nagy L.G."/>
            <person name="Floudas D."/>
            <person name="Copeland A."/>
            <person name="Barry K.W."/>
            <person name="Cichocki N."/>
            <person name="Veneault-Fourrey C."/>
            <person name="LaButti K."/>
            <person name="Lindquist E.A."/>
            <person name="Lipzen A."/>
            <person name="Lundell T."/>
            <person name="Morin E."/>
            <person name="Murat C."/>
            <person name="Riley R."/>
            <person name="Ohm R."/>
            <person name="Sun H."/>
            <person name="Tunlid A."/>
            <person name="Henrissat B."/>
            <person name="Grigoriev I.V."/>
            <person name="Hibbett D.S."/>
            <person name="Martin F."/>
        </authorList>
    </citation>
    <scope>NUCLEOTIDE SEQUENCE [LARGE SCALE GENOMIC DNA]</scope>
    <source>
        <strain evidence="3">441</strain>
    </source>
</reference>
<feature type="compositionally biased region" description="Pro residues" evidence="1">
    <location>
        <begin position="270"/>
        <end position="282"/>
    </location>
</feature>
<feature type="compositionally biased region" description="Polar residues" evidence="1">
    <location>
        <begin position="300"/>
        <end position="309"/>
    </location>
</feature>
<dbReference type="OrthoDB" id="2689212at2759"/>
<keyword evidence="3" id="KW-1185">Reference proteome</keyword>
<evidence type="ECO:0000256" key="1">
    <source>
        <dbReference type="SAM" id="MobiDB-lite"/>
    </source>
</evidence>
<reference evidence="2 3" key="1">
    <citation type="submission" date="2014-04" db="EMBL/GenBank/DDBJ databases">
        <authorList>
            <consortium name="DOE Joint Genome Institute"/>
            <person name="Kuo A."/>
            <person name="Kohler A."/>
            <person name="Costa M.D."/>
            <person name="Nagy L.G."/>
            <person name="Floudas D."/>
            <person name="Copeland A."/>
            <person name="Barry K.W."/>
            <person name="Cichocki N."/>
            <person name="Veneault-Fourrey C."/>
            <person name="LaButti K."/>
            <person name="Lindquist E.A."/>
            <person name="Lipzen A."/>
            <person name="Lundell T."/>
            <person name="Morin E."/>
            <person name="Murat C."/>
            <person name="Sun H."/>
            <person name="Tunlid A."/>
            <person name="Henrissat B."/>
            <person name="Grigoriev I.V."/>
            <person name="Hibbett D.S."/>
            <person name="Martin F."/>
            <person name="Nordberg H.P."/>
            <person name="Cantor M.N."/>
            <person name="Hua S.X."/>
        </authorList>
    </citation>
    <scope>NUCLEOTIDE SEQUENCE [LARGE SCALE GENOMIC DNA]</scope>
    <source>
        <strain evidence="2 3">441</strain>
    </source>
</reference>
<protein>
    <submittedName>
        <fullName evidence="2">Uncharacterized protein</fullName>
    </submittedName>
</protein>
<proteinExistence type="predicted"/>
<feature type="region of interest" description="Disordered" evidence="1">
    <location>
        <begin position="167"/>
        <end position="190"/>
    </location>
</feature>
<sequence>MRGEMFALGHASPTRPTLQHSHEGFPCQGDCHLDHGDFATLPGYGSATIDGRELRYLGSSIGDDYSFSDTEALQLSSVPTPPLATLSSDLCGELDSAQDPLSSRCVVGESRASAIVSSTCDIYPSCPFMQIKDSPLVDHTRGYCDIQGHASGYIANPTYVIERSPGYPQETGDVSTSGDPDNSFAGPTTYLGPVPSLHDCTSGQAIGSDVPSSQLSDLLLPLLQDPPLLDDFNVGHIPLPPEQTQTEMAAPPQFISSSTEQPIKEVHPSAPFPHIYPSPSPSNPTSYSTADGHMSYPSLMPNQNSSSRSPQERLRYPFPAHPYSMRPADLTGFHGRDAGSKMELLSSGTLDDHSIWAGDRLSRAFSNRRAHPLRNHATHIPDNNTTGGGVDDYGNVDNNTFNAEQVVGLCPRLPLPPNQLPLSPHSHLRSRVPCIEGRSLSGTLRRTRHSATAQSKIPTKLTKARPACDPAIPYPCGWRVDEGRQCGIPINYDDCAGHFAAFHHIKDMAWNVKVICCWCPPEPPKEIGRKNILRHLREAHLCYRRSKKGI</sequence>
<dbReference type="EMBL" id="KN833743">
    <property type="protein sequence ID" value="KIK22084.1"/>
    <property type="molecule type" value="Genomic_DNA"/>
</dbReference>
<name>A0A0C9Z7U9_9AGAM</name>
<evidence type="ECO:0000313" key="2">
    <source>
        <dbReference type="EMBL" id="KIK22084.1"/>
    </source>
</evidence>
<accession>A0A0C9Z7U9</accession>
<feature type="region of interest" description="Disordered" evidence="1">
    <location>
        <begin position="260"/>
        <end position="313"/>
    </location>
</feature>
<dbReference type="AlphaFoldDB" id="A0A0C9Z7U9"/>
<organism evidence="2 3">
    <name type="scientific">Pisolithus microcarpus 441</name>
    <dbReference type="NCBI Taxonomy" id="765257"/>
    <lineage>
        <taxon>Eukaryota</taxon>
        <taxon>Fungi</taxon>
        <taxon>Dikarya</taxon>
        <taxon>Basidiomycota</taxon>
        <taxon>Agaricomycotina</taxon>
        <taxon>Agaricomycetes</taxon>
        <taxon>Agaricomycetidae</taxon>
        <taxon>Boletales</taxon>
        <taxon>Sclerodermatineae</taxon>
        <taxon>Pisolithaceae</taxon>
        <taxon>Pisolithus</taxon>
    </lineage>
</organism>
<dbReference type="HOGENOM" id="CLU_026729_0_0_1"/>
<evidence type="ECO:0000313" key="3">
    <source>
        <dbReference type="Proteomes" id="UP000054018"/>
    </source>
</evidence>